<comment type="caution">
    <text evidence="2">The sequence shown here is derived from an EMBL/GenBank/DDBJ whole genome shotgun (WGS) entry which is preliminary data.</text>
</comment>
<dbReference type="AlphaFoldDB" id="A0AAD9V2E6"/>
<name>A0AAD9V2E6_ACRCE</name>
<dbReference type="Proteomes" id="UP001249851">
    <property type="component" value="Unassembled WGS sequence"/>
</dbReference>
<keyword evidence="3" id="KW-1185">Reference proteome</keyword>
<protein>
    <submittedName>
        <fullName evidence="2">Uncharacterized protein</fullName>
    </submittedName>
</protein>
<evidence type="ECO:0000313" key="3">
    <source>
        <dbReference type="Proteomes" id="UP001249851"/>
    </source>
</evidence>
<feature type="transmembrane region" description="Helical" evidence="1">
    <location>
        <begin position="12"/>
        <end position="30"/>
    </location>
</feature>
<reference evidence="2" key="2">
    <citation type="journal article" date="2023" name="Science">
        <title>Genomic signatures of disease resistance in endangered staghorn corals.</title>
        <authorList>
            <person name="Vollmer S.V."/>
            <person name="Selwyn J.D."/>
            <person name="Despard B.A."/>
            <person name="Roesel C.L."/>
        </authorList>
    </citation>
    <scope>NUCLEOTIDE SEQUENCE</scope>
    <source>
        <strain evidence="2">K2</strain>
    </source>
</reference>
<proteinExistence type="predicted"/>
<dbReference type="EMBL" id="JARQWQ010000043">
    <property type="protein sequence ID" value="KAK2558738.1"/>
    <property type="molecule type" value="Genomic_DNA"/>
</dbReference>
<accession>A0AAD9V2E6</accession>
<evidence type="ECO:0000313" key="2">
    <source>
        <dbReference type="EMBL" id="KAK2558738.1"/>
    </source>
</evidence>
<reference evidence="2" key="1">
    <citation type="journal article" date="2023" name="G3 (Bethesda)">
        <title>Whole genome assembly and annotation of the endangered Caribbean coral Acropora cervicornis.</title>
        <authorList>
            <person name="Selwyn J.D."/>
            <person name="Vollmer S.V."/>
        </authorList>
    </citation>
    <scope>NUCLEOTIDE SEQUENCE</scope>
    <source>
        <strain evidence="2">K2</strain>
    </source>
</reference>
<gene>
    <name evidence="2" type="ORF">P5673_018945</name>
</gene>
<keyword evidence="1" id="KW-1133">Transmembrane helix</keyword>
<evidence type="ECO:0000256" key="1">
    <source>
        <dbReference type="SAM" id="Phobius"/>
    </source>
</evidence>
<sequence length="63" mass="6986">MYTPFLCYRLVVYLGIYLNGGSSLVILGSYKLSQLRAVLLSNQNFTPSIFSFDCNATLIVSIS</sequence>
<keyword evidence="1" id="KW-0812">Transmembrane</keyword>
<organism evidence="2 3">
    <name type="scientific">Acropora cervicornis</name>
    <name type="common">Staghorn coral</name>
    <dbReference type="NCBI Taxonomy" id="6130"/>
    <lineage>
        <taxon>Eukaryota</taxon>
        <taxon>Metazoa</taxon>
        <taxon>Cnidaria</taxon>
        <taxon>Anthozoa</taxon>
        <taxon>Hexacorallia</taxon>
        <taxon>Scleractinia</taxon>
        <taxon>Astrocoeniina</taxon>
        <taxon>Acroporidae</taxon>
        <taxon>Acropora</taxon>
    </lineage>
</organism>
<keyword evidence="1" id="KW-0472">Membrane</keyword>